<evidence type="ECO:0000256" key="1">
    <source>
        <dbReference type="ARBA" id="ARBA00022723"/>
    </source>
</evidence>
<dbReference type="STRING" id="644966.Tmar_1579"/>
<dbReference type="PROSITE" id="PS50846">
    <property type="entry name" value="HMA_2"/>
    <property type="match status" value="1"/>
</dbReference>
<reference evidence="3 4" key="1">
    <citation type="journal article" date="2010" name="Stand. Genomic Sci.">
        <title>Complete genome sequence of Thermaerobacter marianensis type strain (7p75a).</title>
        <authorList>
            <person name="Han C."/>
            <person name="Gu W."/>
            <person name="Zhang X."/>
            <person name="Lapidus A."/>
            <person name="Nolan M."/>
            <person name="Copeland A."/>
            <person name="Lucas S."/>
            <person name="Del Rio T.G."/>
            <person name="Tice H."/>
            <person name="Cheng J.F."/>
            <person name="Tapia R."/>
            <person name="Goodwin L."/>
            <person name="Pitluck S."/>
            <person name="Pagani I."/>
            <person name="Ivanova N."/>
            <person name="Mavromatis K."/>
            <person name="Mikhailova N."/>
            <person name="Pati A."/>
            <person name="Chen A."/>
            <person name="Palaniappan K."/>
            <person name="Land M."/>
            <person name="Hauser L."/>
            <person name="Chang Y.J."/>
            <person name="Jeffries C.D."/>
            <person name="Schneider S."/>
            <person name="Rohde M."/>
            <person name="Goker M."/>
            <person name="Pukall R."/>
            <person name="Woyke T."/>
            <person name="Bristow J."/>
            <person name="Eisen J.A."/>
            <person name="Markowitz V."/>
            <person name="Hugenholtz P."/>
            <person name="Kyrpides N.C."/>
            <person name="Klenk H.P."/>
            <person name="Detter J.C."/>
        </authorList>
    </citation>
    <scope>NUCLEOTIDE SEQUENCE [LARGE SCALE GENOMIC DNA]</scope>
    <source>
        <strain evidence="4">ATCC 700841 / DSM 12885 / JCM 10246 / 7p75a</strain>
    </source>
</reference>
<evidence type="ECO:0000313" key="3">
    <source>
        <dbReference type="EMBL" id="ADU51688.1"/>
    </source>
</evidence>
<evidence type="ECO:0000259" key="2">
    <source>
        <dbReference type="PROSITE" id="PS50846"/>
    </source>
</evidence>
<dbReference type="PROSITE" id="PS01047">
    <property type="entry name" value="HMA_1"/>
    <property type="match status" value="1"/>
</dbReference>
<sequence>MATRVYQVKGMSCDHCKSAVKKAISGIAGVKDVEVDLATGRVTVTYEGDLDDTRVREAVEDAGYEVA</sequence>
<keyword evidence="4" id="KW-1185">Reference proteome</keyword>
<feature type="domain" description="HMA" evidence="2">
    <location>
        <begin position="2"/>
        <end position="67"/>
    </location>
</feature>
<dbReference type="InterPro" id="IPR006121">
    <property type="entry name" value="HMA_dom"/>
</dbReference>
<dbReference type="OrthoDB" id="9813965at2"/>
<dbReference type="HOGENOM" id="CLU_134973_13_1_9"/>
<dbReference type="eggNOG" id="COG2608">
    <property type="taxonomic scope" value="Bacteria"/>
</dbReference>
<dbReference type="AlphaFoldDB" id="E6SGV4"/>
<dbReference type="EMBL" id="CP002344">
    <property type="protein sequence ID" value="ADU51688.1"/>
    <property type="molecule type" value="Genomic_DNA"/>
</dbReference>
<dbReference type="PANTHER" id="PTHR22814">
    <property type="entry name" value="COPPER TRANSPORT PROTEIN ATOX1-RELATED"/>
    <property type="match status" value="1"/>
</dbReference>
<dbReference type="FunFam" id="3.30.70.100:FF:000001">
    <property type="entry name" value="ATPase copper transporting beta"/>
    <property type="match status" value="1"/>
</dbReference>
<name>E6SGV4_THEM7</name>
<accession>E6SGV4</accession>
<dbReference type="Pfam" id="PF00403">
    <property type="entry name" value="HMA"/>
    <property type="match status" value="1"/>
</dbReference>
<dbReference type="CDD" id="cd00371">
    <property type="entry name" value="HMA"/>
    <property type="match status" value="1"/>
</dbReference>
<dbReference type="InterPro" id="IPR036163">
    <property type="entry name" value="HMA_dom_sf"/>
</dbReference>
<dbReference type="GO" id="GO:0005507">
    <property type="term" value="F:copper ion binding"/>
    <property type="evidence" value="ECO:0007669"/>
    <property type="project" value="InterPro"/>
</dbReference>
<dbReference type="Proteomes" id="UP000008915">
    <property type="component" value="Chromosome"/>
</dbReference>
<keyword evidence="1" id="KW-0479">Metal-binding</keyword>
<protein>
    <submittedName>
        <fullName evidence="3">Heavy metal transport/detoxification protein</fullName>
    </submittedName>
</protein>
<dbReference type="SUPFAM" id="SSF55008">
    <property type="entry name" value="HMA, heavy metal-associated domain"/>
    <property type="match status" value="1"/>
</dbReference>
<dbReference type="PANTHER" id="PTHR22814:SF287">
    <property type="entry name" value="COPPER TRANSPORT PROTEIN ATX1"/>
    <property type="match status" value="1"/>
</dbReference>
<dbReference type="InterPro" id="IPR017969">
    <property type="entry name" value="Heavy-metal-associated_CS"/>
</dbReference>
<dbReference type="PRINTS" id="PR00944">
    <property type="entry name" value="CUEXPORT"/>
</dbReference>
<proteinExistence type="predicted"/>
<dbReference type="InterPro" id="IPR000428">
    <property type="entry name" value="Cu-bd"/>
</dbReference>
<dbReference type="KEGG" id="tmr:Tmar_1579"/>
<evidence type="ECO:0000313" key="4">
    <source>
        <dbReference type="Proteomes" id="UP000008915"/>
    </source>
</evidence>
<organism evidence="3 4">
    <name type="scientific">Thermaerobacter marianensis (strain ATCC 700841 / DSM 12885 / JCM 10246 / 7p75a)</name>
    <dbReference type="NCBI Taxonomy" id="644966"/>
    <lineage>
        <taxon>Bacteria</taxon>
        <taxon>Bacillati</taxon>
        <taxon>Bacillota</taxon>
        <taxon>Clostridia</taxon>
        <taxon>Eubacteriales</taxon>
        <taxon>Clostridiales Family XVII. Incertae Sedis</taxon>
        <taxon>Thermaerobacter</taxon>
    </lineage>
</organism>
<reference evidence="4" key="2">
    <citation type="journal article" date="2010" name="Stand. Genomic Sci.">
        <title>Complete genome sequence of Thermaerobacter marianensis type strain (7p75aT).</title>
        <authorList>
            <person name="Han C."/>
            <person name="Gu W."/>
            <person name="Zhang X."/>
            <person name="Lapidus A."/>
            <person name="Nolan M."/>
            <person name="Copeland A."/>
            <person name="Lucas S."/>
            <person name="Glavina Del Rio T."/>
            <person name="Tice H."/>
            <person name="Cheng J."/>
            <person name="Tapia R."/>
            <person name="Goodwin L."/>
            <person name="Pitluck S."/>
            <person name="Pagani I."/>
            <person name="Ivanova N."/>
            <person name="Mavromatis K."/>
            <person name="Mikhailova N."/>
            <person name="Pati A."/>
            <person name="Chen A."/>
            <person name="Palaniappan K."/>
            <person name="Land M."/>
            <person name="Hauser L."/>
            <person name="Chang Y."/>
            <person name="Jeffries C."/>
            <person name="Schneider S."/>
            <person name="Rohde M."/>
            <person name="Goker M."/>
            <person name="Pukall R."/>
            <person name="Woyke T."/>
            <person name="Bristow J."/>
            <person name="Eisen J."/>
            <person name="Markowitz V."/>
            <person name="Hugenholtz P."/>
            <person name="Kyrpides N."/>
            <person name="Klenk H."/>
            <person name="Detter J."/>
        </authorList>
    </citation>
    <scope>NUCLEOTIDE SEQUENCE [LARGE SCALE GENOMIC DNA]</scope>
    <source>
        <strain evidence="4">ATCC 700841 / DSM 12885 / JCM 10246 / 7p75a</strain>
    </source>
</reference>
<dbReference type="RefSeq" id="WP_006903539.1">
    <property type="nucleotide sequence ID" value="NC_014831.1"/>
</dbReference>
<dbReference type="Gene3D" id="3.30.70.100">
    <property type="match status" value="1"/>
</dbReference>
<dbReference type="GO" id="GO:0006825">
    <property type="term" value="P:copper ion transport"/>
    <property type="evidence" value="ECO:0007669"/>
    <property type="project" value="InterPro"/>
</dbReference>
<gene>
    <name evidence="3" type="ordered locus">Tmar_1579</name>
</gene>